<comment type="caution">
    <text evidence="5">The sequence shown here is derived from an EMBL/GenBank/DDBJ whole genome shotgun (WGS) entry which is preliminary data.</text>
</comment>
<dbReference type="EMBL" id="QOVI01000004">
    <property type="protein sequence ID" value="RXG14048.1"/>
    <property type="molecule type" value="Genomic_DNA"/>
</dbReference>
<gene>
    <name evidence="5" type="ORF">DSM04_104154</name>
</gene>
<feature type="domain" description="HTH lacI-type" evidence="4">
    <location>
        <begin position="5"/>
        <end position="59"/>
    </location>
</feature>
<dbReference type="PANTHER" id="PTHR30146:SF109">
    <property type="entry name" value="HTH-TYPE TRANSCRIPTIONAL REGULATOR GALS"/>
    <property type="match status" value="1"/>
</dbReference>
<dbReference type="GO" id="GO:0000976">
    <property type="term" value="F:transcription cis-regulatory region binding"/>
    <property type="evidence" value="ECO:0007669"/>
    <property type="project" value="TreeGrafter"/>
</dbReference>
<dbReference type="SMART" id="SM00354">
    <property type="entry name" value="HTH_LACI"/>
    <property type="match status" value="1"/>
</dbReference>
<dbReference type="PANTHER" id="PTHR30146">
    <property type="entry name" value="LACI-RELATED TRANSCRIPTIONAL REPRESSOR"/>
    <property type="match status" value="1"/>
</dbReference>
<keyword evidence="2" id="KW-0238">DNA-binding</keyword>
<dbReference type="InterPro" id="IPR028082">
    <property type="entry name" value="Peripla_BP_I"/>
</dbReference>
<dbReference type="CDD" id="cd01392">
    <property type="entry name" value="HTH_LacI"/>
    <property type="match status" value="1"/>
</dbReference>
<evidence type="ECO:0000256" key="3">
    <source>
        <dbReference type="ARBA" id="ARBA00023163"/>
    </source>
</evidence>
<dbReference type="InterPro" id="IPR046335">
    <property type="entry name" value="LacI/GalR-like_sensor"/>
</dbReference>
<dbReference type="RefSeq" id="WP_128761471.1">
    <property type="nucleotide sequence ID" value="NZ_QOVI01000004.1"/>
</dbReference>
<sequence length="337" mass="37103">MSTKTTLKGIAEHLNLSISTVSKALADSPEISDSTKLLVKTAARQLKYRPNAMARGLKSSRTNTLGVVIPNIMHNFFAKVIVGMEEEATKNGYSLVTCISNESLEKEKQSLHMLSDVSVDAIIISLTSETQETNEIEHLKDILHYDIPLVMFDRANSDLACDSVVINDYKGAYDAAAYLLKTGCRNIAFLSTLNNTSVGNKRLSGYQAALSDYDNTLVPKVVYTKLTSLENDLGTFIENNDIDGLITTDESSAIYSMNTLRIKGKQVPEDVSVIGFTDGNLARNYFPSVTTVKQQAEIMGKKAVQIALKNLNNKDQHEPVQEIIETELVIRNSTKTI</sequence>
<dbReference type="CDD" id="cd06267">
    <property type="entry name" value="PBP1_LacI_sugar_binding-like"/>
    <property type="match status" value="1"/>
</dbReference>
<dbReference type="Gene3D" id="3.40.50.2300">
    <property type="match status" value="2"/>
</dbReference>
<dbReference type="Pfam" id="PF13377">
    <property type="entry name" value="Peripla_BP_3"/>
    <property type="match status" value="1"/>
</dbReference>
<dbReference type="AlphaFoldDB" id="A0A4Q0NSR2"/>
<evidence type="ECO:0000256" key="1">
    <source>
        <dbReference type="ARBA" id="ARBA00023015"/>
    </source>
</evidence>
<name>A0A4Q0NSR2_9FLAO</name>
<evidence type="ECO:0000313" key="5">
    <source>
        <dbReference type="EMBL" id="RXG14048.1"/>
    </source>
</evidence>
<keyword evidence="3" id="KW-0804">Transcription</keyword>
<protein>
    <submittedName>
        <fullName evidence="5">LacI family transcriptional regulator</fullName>
    </submittedName>
</protein>
<dbReference type="SUPFAM" id="SSF53822">
    <property type="entry name" value="Periplasmic binding protein-like I"/>
    <property type="match status" value="1"/>
</dbReference>
<dbReference type="SUPFAM" id="SSF47413">
    <property type="entry name" value="lambda repressor-like DNA-binding domains"/>
    <property type="match status" value="1"/>
</dbReference>
<keyword evidence="1" id="KW-0805">Transcription regulation</keyword>
<dbReference type="Proteomes" id="UP000289821">
    <property type="component" value="Unassembled WGS sequence"/>
</dbReference>
<keyword evidence="6" id="KW-1185">Reference proteome</keyword>
<dbReference type="Gene3D" id="1.10.260.40">
    <property type="entry name" value="lambda repressor-like DNA-binding domains"/>
    <property type="match status" value="1"/>
</dbReference>
<reference evidence="5 6" key="1">
    <citation type="submission" date="2018-07" db="EMBL/GenBank/DDBJ databases">
        <title>Leeuwenhoekiella genomics.</title>
        <authorList>
            <person name="Tahon G."/>
            <person name="Willems A."/>
        </authorList>
    </citation>
    <scope>NUCLEOTIDE SEQUENCE [LARGE SCALE GENOMIC DNA]</scope>
    <source>
        <strain evidence="5 6">R-50232</strain>
    </source>
</reference>
<dbReference type="Pfam" id="PF00356">
    <property type="entry name" value="LacI"/>
    <property type="match status" value="1"/>
</dbReference>
<evidence type="ECO:0000313" key="6">
    <source>
        <dbReference type="Proteomes" id="UP000289821"/>
    </source>
</evidence>
<evidence type="ECO:0000256" key="2">
    <source>
        <dbReference type="ARBA" id="ARBA00023125"/>
    </source>
</evidence>
<dbReference type="InterPro" id="IPR010982">
    <property type="entry name" value="Lambda_DNA-bd_dom_sf"/>
</dbReference>
<dbReference type="PROSITE" id="PS50932">
    <property type="entry name" value="HTH_LACI_2"/>
    <property type="match status" value="1"/>
</dbReference>
<accession>A0A4Q0NSR2</accession>
<organism evidence="5 6">
    <name type="scientific">Leeuwenhoekiella aestuarii</name>
    <dbReference type="NCBI Taxonomy" id="2249426"/>
    <lineage>
        <taxon>Bacteria</taxon>
        <taxon>Pseudomonadati</taxon>
        <taxon>Bacteroidota</taxon>
        <taxon>Flavobacteriia</taxon>
        <taxon>Flavobacteriales</taxon>
        <taxon>Flavobacteriaceae</taxon>
        <taxon>Leeuwenhoekiella</taxon>
    </lineage>
</organism>
<evidence type="ECO:0000259" key="4">
    <source>
        <dbReference type="PROSITE" id="PS50932"/>
    </source>
</evidence>
<dbReference type="GO" id="GO:0003700">
    <property type="term" value="F:DNA-binding transcription factor activity"/>
    <property type="evidence" value="ECO:0007669"/>
    <property type="project" value="TreeGrafter"/>
</dbReference>
<dbReference type="OrthoDB" id="9768806at2"/>
<dbReference type="InterPro" id="IPR000843">
    <property type="entry name" value="HTH_LacI"/>
</dbReference>
<proteinExistence type="predicted"/>